<dbReference type="RefSeq" id="WP_255025142.1">
    <property type="nucleotide sequence ID" value="NZ_JANDHW010000001.1"/>
</dbReference>
<dbReference type="Pfam" id="PF13350">
    <property type="entry name" value="Y_phosphatase3"/>
    <property type="match status" value="1"/>
</dbReference>
<protein>
    <submittedName>
        <fullName evidence="2">Tyrosine-protein phosphatase</fullName>
    </submittedName>
</protein>
<accession>A0ABT1MH92</accession>
<proteinExistence type="inferred from homology"/>
<evidence type="ECO:0000313" key="2">
    <source>
        <dbReference type="EMBL" id="MCP9610611.1"/>
    </source>
</evidence>
<evidence type="ECO:0000256" key="1">
    <source>
        <dbReference type="ARBA" id="ARBA00009580"/>
    </source>
</evidence>
<comment type="similarity">
    <text evidence="1">Belongs to the protein-tyrosine phosphatase family.</text>
</comment>
<dbReference type="Gene3D" id="3.90.190.10">
    <property type="entry name" value="Protein tyrosine phosphatase superfamily"/>
    <property type="match status" value="1"/>
</dbReference>
<reference evidence="2 3" key="1">
    <citation type="submission" date="2022-07" db="EMBL/GenBank/DDBJ databases">
        <title>Fecal culturing of patients with breast cancer.</title>
        <authorList>
            <person name="Teng N.M.Y."/>
            <person name="Kiu R."/>
            <person name="Evans R."/>
            <person name="Baker D.J."/>
            <person name="Zenner C."/>
            <person name="Robinson S.D."/>
            <person name="Hall L.J."/>
        </authorList>
    </citation>
    <scope>NUCLEOTIDE SEQUENCE [LARGE SCALE GENOMIC DNA]</scope>
    <source>
        <strain evidence="2 3">LH1063</strain>
    </source>
</reference>
<dbReference type="EMBL" id="JANDHW010000001">
    <property type="protein sequence ID" value="MCP9610611.1"/>
    <property type="molecule type" value="Genomic_DNA"/>
</dbReference>
<comment type="caution">
    <text evidence="2">The sequence shown here is derived from an EMBL/GenBank/DDBJ whole genome shotgun (WGS) entry which is preliminary data.</text>
</comment>
<name>A0ABT1MH92_9BACT</name>
<dbReference type="InterPro" id="IPR029021">
    <property type="entry name" value="Prot-tyrosine_phosphatase-like"/>
</dbReference>
<evidence type="ECO:0000313" key="3">
    <source>
        <dbReference type="Proteomes" id="UP001205603"/>
    </source>
</evidence>
<sequence length="351" mass="40893">MHNYIVFLLFLTFVSCRSTPPEIEVVCESDENFEYILKWDVYPQTEGNVKIYTSVNPDKFDIQSPPLAECPISDGSVRVTAGKNMMRHYFLLCFDHKYDKIVGIRAPKLNYIQNFRDLGGYETQQKKYIRWGKIFRSGSLDSLDYLSSRRLNLMGIRTLIDFRTTDKFRTPPGSIQLENVINLPVNTPCSYVIRDKVHNNELRRGDAIIYMQDFYMEISQHSKSAFRSMFNQLLVEDNYPVVLSSRYGKDQVGFAVALILCALDVPKQQIIDDYLLSNDLVDKRVCDIDPTNLSYDVQEAITIFMSADQRFLSYTLEKLRKEYGSINKYLEQELGLTPEKRHKLQHILLYN</sequence>
<dbReference type="InterPro" id="IPR026893">
    <property type="entry name" value="Tyr/Ser_Pase_IphP-type"/>
</dbReference>
<organism evidence="2 3">
    <name type="scientific">Coprobacter tertius</name>
    <dbReference type="NCBI Taxonomy" id="2944915"/>
    <lineage>
        <taxon>Bacteria</taxon>
        <taxon>Pseudomonadati</taxon>
        <taxon>Bacteroidota</taxon>
        <taxon>Bacteroidia</taxon>
        <taxon>Bacteroidales</taxon>
        <taxon>Barnesiellaceae</taxon>
        <taxon>Coprobacter</taxon>
    </lineage>
</organism>
<dbReference type="SUPFAM" id="SSF52799">
    <property type="entry name" value="(Phosphotyrosine protein) phosphatases II"/>
    <property type="match status" value="1"/>
</dbReference>
<dbReference type="PANTHER" id="PTHR31126:SF1">
    <property type="entry name" value="TYROSINE SPECIFIC PROTEIN PHOSPHATASES DOMAIN-CONTAINING PROTEIN"/>
    <property type="match status" value="1"/>
</dbReference>
<gene>
    <name evidence="2" type="ORF">NMU02_00690</name>
</gene>
<keyword evidence="3" id="KW-1185">Reference proteome</keyword>
<dbReference type="PANTHER" id="PTHR31126">
    <property type="entry name" value="TYROSINE-PROTEIN PHOSPHATASE"/>
    <property type="match status" value="1"/>
</dbReference>
<dbReference type="Proteomes" id="UP001205603">
    <property type="component" value="Unassembled WGS sequence"/>
</dbReference>